<proteinExistence type="predicted"/>
<reference evidence="1" key="1">
    <citation type="journal article" date="2019" name="bioRxiv">
        <title>The Genome of the Zebra Mussel, Dreissena polymorpha: A Resource for Invasive Species Research.</title>
        <authorList>
            <person name="McCartney M.A."/>
            <person name="Auch B."/>
            <person name="Kono T."/>
            <person name="Mallez S."/>
            <person name="Zhang Y."/>
            <person name="Obille A."/>
            <person name="Becker A."/>
            <person name="Abrahante J.E."/>
            <person name="Garbe J."/>
            <person name="Badalamenti J.P."/>
            <person name="Herman A."/>
            <person name="Mangelson H."/>
            <person name="Liachko I."/>
            <person name="Sullivan S."/>
            <person name="Sone E.D."/>
            <person name="Koren S."/>
            <person name="Silverstein K.A.T."/>
            <person name="Beckman K.B."/>
            <person name="Gohl D.M."/>
        </authorList>
    </citation>
    <scope>NUCLEOTIDE SEQUENCE</scope>
    <source>
        <strain evidence="1">Duluth1</strain>
        <tissue evidence="1">Whole animal</tissue>
    </source>
</reference>
<dbReference type="AlphaFoldDB" id="A0A9D4SAK4"/>
<accession>A0A9D4SAK4</accession>
<evidence type="ECO:0000313" key="2">
    <source>
        <dbReference type="Proteomes" id="UP000828390"/>
    </source>
</evidence>
<dbReference type="EMBL" id="JAIWYP010000001">
    <property type="protein sequence ID" value="KAH3897931.1"/>
    <property type="molecule type" value="Genomic_DNA"/>
</dbReference>
<comment type="caution">
    <text evidence="1">The sequence shown here is derived from an EMBL/GenBank/DDBJ whole genome shotgun (WGS) entry which is preliminary data.</text>
</comment>
<protein>
    <submittedName>
        <fullName evidence="1">Uncharacterized protein</fullName>
    </submittedName>
</protein>
<organism evidence="1 2">
    <name type="scientific">Dreissena polymorpha</name>
    <name type="common">Zebra mussel</name>
    <name type="synonym">Mytilus polymorpha</name>
    <dbReference type="NCBI Taxonomy" id="45954"/>
    <lineage>
        <taxon>Eukaryota</taxon>
        <taxon>Metazoa</taxon>
        <taxon>Spiralia</taxon>
        <taxon>Lophotrochozoa</taxon>
        <taxon>Mollusca</taxon>
        <taxon>Bivalvia</taxon>
        <taxon>Autobranchia</taxon>
        <taxon>Heteroconchia</taxon>
        <taxon>Euheterodonta</taxon>
        <taxon>Imparidentia</taxon>
        <taxon>Neoheterodontei</taxon>
        <taxon>Myida</taxon>
        <taxon>Dreissenoidea</taxon>
        <taxon>Dreissenidae</taxon>
        <taxon>Dreissena</taxon>
    </lineage>
</organism>
<keyword evidence="2" id="KW-1185">Reference proteome</keyword>
<name>A0A9D4SAK4_DREPO</name>
<sequence length="80" mass="9028">MRAHIQRLSTSMELRALGLTQPNVLQTFLDESVVQELSIPNSFRHQGDHVDHEVMAEARQVLAVLFAEIRLDTCGANRIC</sequence>
<evidence type="ECO:0000313" key="1">
    <source>
        <dbReference type="EMBL" id="KAH3897931.1"/>
    </source>
</evidence>
<reference evidence="1" key="2">
    <citation type="submission" date="2020-11" db="EMBL/GenBank/DDBJ databases">
        <authorList>
            <person name="McCartney M.A."/>
            <person name="Auch B."/>
            <person name="Kono T."/>
            <person name="Mallez S."/>
            <person name="Becker A."/>
            <person name="Gohl D.M."/>
            <person name="Silverstein K.A.T."/>
            <person name="Koren S."/>
            <person name="Bechman K.B."/>
            <person name="Herman A."/>
            <person name="Abrahante J.E."/>
            <person name="Garbe J."/>
        </authorList>
    </citation>
    <scope>NUCLEOTIDE SEQUENCE</scope>
    <source>
        <strain evidence="1">Duluth1</strain>
        <tissue evidence="1">Whole animal</tissue>
    </source>
</reference>
<dbReference type="Proteomes" id="UP000828390">
    <property type="component" value="Unassembled WGS sequence"/>
</dbReference>
<gene>
    <name evidence="1" type="ORF">DPMN_022127</name>
</gene>